<gene>
    <name evidence="1" type="ORF">TRITD_2Bv1G000650</name>
</gene>
<dbReference type="AlphaFoldDB" id="A0A9R1RFI3"/>
<dbReference type="SUPFAM" id="SSF52047">
    <property type="entry name" value="RNI-like"/>
    <property type="match status" value="1"/>
</dbReference>
<dbReference type="SUPFAM" id="SSF52058">
    <property type="entry name" value="L domain-like"/>
    <property type="match status" value="1"/>
</dbReference>
<accession>A0A9R1RFI3</accession>
<dbReference type="PANTHER" id="PTHR33463:SF93">
    <property type="entry name" value="NB-ARC DOMAIN-CONTAINING PROTEIN"/>
    <property type="match status" value="1"/>
</dbReference>
<dbReference type="Proteomes" id="UP000324705">
    <property type="component" value="Chromosome 2B"/>
</dbReference>
<name>A0A9R1RFI3_TRITD</name>
<protein>
    <submittedName>
        <fullName evidence="1">Uncharacterized protein</fullName>
    </submittedName>
</protein>
<reference evidence="1 2" key="1">
    <citation type="submission" date="2017-09" db="EMBL/GenBank/DDBJ databases">
        <authorList>
            <consortium name="International Durum Wheat Genome Sequencing Consortium (IDWGSC)"/>
            <person name="Milanesi L."/>
        </authorList>
    </citation>
    <scope>NUCLEOTIDE SEQUENCE [LARGE SCALE GENOMIC DNA]</scope>
    <source>
        <strain evidence="2">cv. Svevo</strain>
    </source>
</reference>
<dbReference type="InterPro" id="IPR050905">
    <property type="entry name" value="Plant_NBS-LRR"/>
</dbReference>
<dbReference type="EMBL" id="LT934114">
    <property type="protein sequence ID" value="VAH39646.1"/>
    <property type="molecule type" value="Genomic_DNA"/>
</dbReference>
<dbReference type="Gene3D" id="3.80.10.10">
    <property type="entry name" value="Ribonuclease Inhibitor"/>
    <property type="match status" value="3"/>
</dbReference>
<organism evidence="1 2">
    <name type="scientific">Triticum turgidum subsp. durum</name>
    <name type="common">Durum wheat</name>
    <name type="synonym">Triticum durum</name>
    <dbReference type="NCBI Taxonomy" id="4567"/>
    <lineage>
        <taxon>Eukaryota</taxon>
        <taxon>Viridiplantae</taxon>
        <taxon>Streptophyta</taxon>
        <taxon>Embryophyta</taxon>
        <taxon>Tracheophyta</taxon>
        <taxon>Spermatophyta</taxon>
        <taxon>Magnoliopsida</taxon>
        <taxon>Liliopsida</taxon>
        <taxon>Poales</taxon>
        <taxon>Poaceae</taxon>
        <taxon>BOP clade</taxon>
        <taxon>Pooideae</taxon>
        <taxon>Triticodae</taxon>
        <taxon>Triticeae</taxon>
        <taxon>Triticinae</taxon>
        <taxon>Triticum</taxon>
    </lineage>
</organism>
<dbReference type="PANTHER" id="PTHR33463">
    <property type="entry name" value="NB-ARC DOMAIN-CONTAINING PROTEIN-RELATED"/>
    <property type="match status" value="1"/>
</dbReference>
<dbReference type="InterPro" id="IPR032675">
    <property type="entry name" value="LRR_dom_sf"/>
</dbReference>
<keyword evidence="2" id="KW-1185">Reference proteome</keyword>
<proteinExistence type="predicted"/>
<dbReference type="Gramene" id="TRITD2Bv1G000650.1">
    <property type="protein sequence ID" value="TRITD2Bv1G000650.1"/>
    <property type="gene ID" value="TRITD2Bv1G000650"/>
</dbReference>
<evidence type="ECO:0000313" key="2">
    <source>
        <dbReference type="Proteomes" id="UP000324705"/>
    </source>
</evidence>
<dbReference type="OMA" id="QRICEFK"/>
<evidence type="ECO:0000313" key="1">
    <source>
        <dbReference type="EMBL" id="VAH39646.1"/>
    </source>
</evidence>
<sequence>MPRKEIYAGNIEQAVRRIIPSLEDMSNTAHKAIYFDAWHGLAASAVLRAIAEDPPPSLLKKFDKIIHVDCSSWKSQRALQKTIAQELKLPHWVMDIFDRQDEEDDFRGVDEGSRAEIGFVGREIFQVLMGHRCLVVFHNGSNDMINLSGFGIPQGEFFETKVLWTFRGRLRLNPRISEKVDSSHLFLYDHSMGHGWNYLLQNEAREIARHINKLPEVLEECCLYLLVLNSQGGNVMDYDWATHASSYWVCDGIIKGGQSDEAWEVAAALHQYIHIEDYSSNEIPSFGHKLKTPWKPRILVKDNFVVHQNSTSFFISAVASDSDPPLRPLPNGLFHLSDKLCVLKLCRCSFSFSLPPFGGCRSLRFLGLDSCKNQQVLVEGKQDRPPMEFFQSLWVLSICHTDWELDLSAHITEHMHVNIREVHIKKGRVWSRGFPWRKLQNLRKLRLIEPTSPWHTGEMDEFTGMVNMEFLDLSSNSTIQGLPSLSKAASLKTLVLDGCIGLEQVESLPPSLESFSLDAGPRNDDYKAAKISRISIAGCARLSDFTLRGSLPNLQELDLSGTRVKTLDLTTQVVQLPCLQKIILLGCMQLKAILWSERGLPTLKVLHIDSSVCPVQTKLHEVYVTIMDLRFFQSLVLQNNLQFCWKSSRFHINVCVPCTTNVKGQSYRKEKMGPGISGHIMDLPQQYSLTPDTYNTYIDVSVSNIIIDHDYNNGMQFQPTGCHVEIGKGISNLSVESIQAIEAIIFAMDEAKSLHVHDNSCITTVIPEHMMSIDDRKLGWQHLKQCHVVRCPKMHTVFTTNYDTIYPFEEIETFWAADLLMAHCIWSKGRTFNGMDIYSFAKLRSIHLYSCPRLSFVLPLLWAIQASYLRNLESFHIVNCGDLKMVFPVHSGRLERVLEFPSLKHIHLYELHKLQRICEFKMLAPKLERVWLRGCWGLRRLPAVGRDNRPVVDCEKDWWEKLEWDGLEAGHDPSLFKPCHSSYYKMPMERFSVLR</sequence>